<dbReference type="Proteomes" id="UP000228945">
    <property type="component" value="Chromosome"/>
</dbReference>
<evidence type="ECO:0000256" key="1">
    <source>
        <dbReference type="SAM" id="Phobius"/>
    </source>
</evidence>
<name>A0A2D2AXU9_9CAUL</name>
<organism evidence="2 3">
    <name type="scientific">Caulobacter mirabilis</name>
    <dbReference type="NCBI Taxonomy" id="69666"/>
    <lineage>
        <taxon>Bacteria</taxon>
        <taxon>Pseudomonadati</taxon>
        <taxon>Pseudomonadota</taxon>
        <taxon>Alphaproteobacteria</taxon>
        <taxon>Caulobacterales</taxon>
        <taxon>Caulobacteraceae</taxon>
        <taxon>Caulobacter</taxon>
    </lineage>
</organism>
<reference evidence="2 3" key="1">
    <citation type="submission" date="2017-10" db="EMBL/GenBank/DDBJ databases">
        <title>Genome sequence of Caulobacter mirabilis FWC38.</title>
        <authorList>
            <person name="Fiebig A."/>
            <person name="Crosson S."/>
        </authorList>
    </citation>
    <scope>NUCLEOTIDE SEQUENCE [LARGE SCALE GENOMIC DNA]</scope>
    <source>
        <strain evidence="2 3">FWC 38</strain>
    </source>
</reference>
<proteinExistence type="predicted"/>
<accession>A0A2D2AXU9</accession>
<evidence type="ECO:0000313" key="3">
    <source>
        <dbReference type="Proteomes" id="UP000228945"/>
    </source>
</evidence>
<feature type="transmembrane region" description="Helical" evidence="1">
    <location>
        <begin position="25"/>
        <end position="47"/>
    </location>
</feature>
<dbReference type="KEGG" id="cmb:CSW64_10525"/>
<evidence type="ECO:0000313" key="2">
    <source>
        <dbReference type="EMBL" id="ATQ42812.1"/>
    </source>
</evidence>
<dbReference type="EMBL" id="CP024201">
    <property type="protein sequence ID" value="ATQ42812.1"/>
    <property type="molecule type" value="Genomic_DNA"/>
</dbReference>
<keyword evidence="1" id="KW-1133">Transmembrane helix</keyword>
<protein>
    <submittedName>
        <fullName evidence="2">Uncharacterized protein</fullName>
    </submittedName>
</protein>
<gene>
    <name evidence="2" type="ORF">CSW64_10525</name>
</gene>
<sequence length="61" mass="6794">MIPAALVLLFQIADRLDWMVFGVRGDMLVAGSVAPVYAALFAFDLNYREDIIAIIKRGLRP</sequence>
<keyword evidence="3" id="KW-1185">Reference proteome</keyword>
<keyword evidence="1" id="KW-0812">Transmembrane</keyword>
<dbReference type="AlphaFoldDB" id="A0A2D2AXU9"/>
<keyword evidence="1" id="KW-0472">Membrane</keyword>